<gene>
    <name evidence="3" type="ORF">F5878DRAFT_657185</name>
</gene>
<name>A0AA38PI21_9AGAR</name>
<evidence type="ECO:0000313" key="3">
    <source>
        <dbReference type="EMBL" id="KAJ3842916.1"/>
    </source>
</evidence>
<keyword evidence="2" id="KW-0732">Signal</keyword>
<feature type="region of interest" description="Disordered" evidence="1">
    <location>
        <begin position="103"/>
        <end position="128"/>
    </location>
</feature>
<protein>
    <submittedName>
        <fullName evidence="3">Uncharacterized protein</fullName>
    </submittedName>
</protein>
<evidence type="ECO:0000256" key="2">
    <source>
        <dbReference type="SAM" id="SignalP"/>
    </source>
</evidence>
<evidence type="ECO:0000313" key="4">
    <source>
        <dbReference type="Proteomes" id="UP001163846"/>
    </source>
</evidence>
<dbReference type="EMBL" id="MU805990">
    <property type="protein sequence ID" value="KAJ3842916.1"/>
    <property type="molecule type" value="Genomic_DNA"/>
</dbReference>
<sequence>MKFLPISLLCAIIFLCCTNAAYISIHDQKQSWAGLQEGLMVTPALDELDSQYLCDVTIADEAFQIAVHATSPDDWATTSVDGKELPNEYITVIDQHLRTSLGQFGSSPTTMSDRAQSSPMTHSSSDTGFPSITCKRSVVAGSALRRRVGFMHIIDLLSIIGVGVLAVTAQGIATLLRRHDDFNQPVTEFVRTSRLNHLHERPDNDETEYVFDYIKSKLG</sequence>
<feature type="signal peptide" evidence="2">
    <location>
        <begin position="1"/>
        <end position="20"/>
    </location>
</feature>
<dbReference type="Proteomes" id="UP001163846">
    <property type="component" value="Unassembled WGS sequence"/>
</dbReference>
<reference evidence="3" key="1">
    <citation type="submission" date="2022-08" db="EMBL/GenBank/DDBJ databases">
        <authorList>
            <consortium name="DOE Joint Genome Institute"/>
            <person name="Min B."/>
            <person name="Riley R."/>
            <person name="Sierra-Patev S."/>
            <person name="Naranjo-Ortiz M."/>
            <person name="Looney B."/>
            <person name="Konkel Z."/>
            <person name="Slot J.C."/>
            <person name="Sakamoto Y."/>
            <person name="Steenwyk J.L."/>
            <person name="Rokas A."/>
            <person name="Carro J."/>
            <person name="Camarero S."/>
            <person name="Ferreira P."/>
            <person name="Molpeceres G."/>
            <person name="Ruiz-Duenas F.J."/>
            <person name="Serrano A."/>
            <person name="Henrissat B."/>
            <person name="Drula E."/>
            <person name="Hughes K.W."/>
            <person name="Mata J.L."/>
            <person name="Ishikawa N.K."/>
            <person name="Vargas-Isla R."/>
            <person name="Ushijima S."/>
            <person name="Smith C.A."/>
            <person name="Ahrendt S."/>
            <person name="Andreopoulos W."/>
            <person name="He G."/>
            <person name="Labutti K."/>
            <person name="Lipzen A."/>
            <person name="Ng V."/>
            <person name="Sandor L."/>
            <person name="Barry K."/>
            <person name="Martinez A.T."/>
            <person name="Xiao Y."/>
            <person name="Gibbons J.G."/>
            <person name="Terashima K."/>
            <person name="Hibbett D.S."/>
            <person name="Grigoriev I.V."/>
        </authorList>
    </citation>
    <scope>NUCLEOTIDE SEQUENCE</scope>
    <source>
        <strain evidence="3">TFB9207</strain>
    </source>
</reference>
<dbReference type="AlphaFoldDB" id="A0AA38PI21"/>
<organism evidence="3 4">
    <name type="scientific">Lentinula raphanica</name>
    <dbReference type="NCBI Taxonomy" id="153919"/>
    <lineage>
        <taxon>Eukaryota</taxon>
        <taxon>Fungi</taxon>
        <taxon>Dikarya</taxon>
        <taxon>Basidiomycota</taxon>
        <taxon>Agaricomycotina</taxon>
        <taxon>Agaricomycetes</taxon>
        <taxon>Agaricomycetidae</taxon>
        <taxon>Agaricales</taxon>
        <taxon>Marasmiineae</taxon>
        <taxon>Omphalotaceae</taxon>
        <taxon>Lentinula</taxon>
    </lineage>
</organism>
<keyword evidence="4" id="KW-1185">Reference proteome</keyword>
<comment type="caution">
    <text evidence="3">The sequence shown here is derived from an EMBL/GenBank/DDBJ whole genome shotgun (WGS) entry which is preliminary data.</text>
</comment>
<proteinExistence type="predicted"/>
<evidence type="ECO:0000256" key="1">
    <source>
        <dbReference type="SAM" id="MobiDB-lite"/>
    </source>
</evidence>
<accession>A0AA38PI21</accession>
<feature type="chain" id="PRO_5041264847" evidence="2">
    <location>
        <begin position="21"/>
        <end position="219"/>
    </location>
</feature>